<dbReference type="GO" id="GO:0004806">
    <property type="term" value="F:triacylglycerol lipase activity"/>
    <property type="evidence" value="ECO:0007669"/>
    <property type="project" value="TreeGrafter"/>
</dbReference>
<dbReference type="GO" id="GO:0005811">
    <property type="term" value="C:lipid droplet"/>
    <property type="evidence" value="ECO:0007669"/>
    <property type="project" value="TreeGrafter"/>
</dbReference>
<dbReference type="AlphaFoldDB" id="A0A7S3YXY6"/>
<dbReference type="PROSITE" id="PS51635">
    <property type="entry name" value="PNPLA"/>
    <property type="match status" value="1"/>
</dbReference>
<feature type="short sequence motif" description="GXSXG" evidence="2">
    <location>
        <begin position="128"/>
        <end position="132"/>
    </location>
</feature>
<dbReference type="GO" id="GO:0005737">
    <property type="term" value="C:cytoplasm"/>
    <property type="evidence" value="ECO:0007669"/>
    <property type="project" value="TreeGrafter"/>
</dbReference>
<organism evidence="4">
    <name type="scientific">Lotharella globosa</name>
    <dbReference type="NCBI Taxonomy" id="91324"/>
    <lineage>
        <taxon>Eukaryota</taxon>
        <taxon>Sar</taxon>
        <taxon>Rhizaria</taxon>
        <taxon>Cercozoa</taxon>
        <taxon>Chlorarachniophyceae</taxon>
        <taxon>Lotharella</taxon>
    </lineage>
</organism>
<dbReference type="InterPro" id="IPR016035">
    <property type="entry name" value="Acyl_Trfase/lysoPLipase"/>
</dbReference>
<dbReference type="EMBL" id="HBIV01023683">
    <property type="protein sequence ID" value="CAE0665421.1"/>
    <property type="molecule type" value="Transcribed_RNA"/>
</dbReference>
<evidence type="ECO:0000313" key="4">
    <source>
        <dbReference type="EMBL" id="CAE0665421.1"/>
    </source>
</evidence>
<keyword evidence="2" id="KW-0442">Lipid degradation</keyword>
<evidence type="ECO:0000256" key="1">
    <source>
        <dbReference type="ARBA" id="ARBA00023098"/>
    </source>
</evidence>
<dbReference type="GO" id="GO:0055088">
    <property type="term" value="P:lipid homeostasis"/>
    <property type="evidence" value="ECO:0007669"/>
    <property type="project" value="TreeGrafter"/>
</dbReference>
<dbReference type="PANTHER" id="PTHR12406:SF45">
    <property type="entry name" value="PATATIN"/>
    <property type="match status" value="1"/>
</dbReference>
<dbReference type="PANTHER" id="PTHR12406">
    <property type="entry name" value="CALCIUM-INDEPENDENT PHOSPHOLIPASE A2 IPLA2 -RELATED"/>
    <property type="match status" value="1"/>
</dbReference>
<reference evidence="4" key="1">
    <citation type="submission" date="2021-01" db="EMBL/GenBank/DDBJ databases">
        <authorList>
            <person name="Corre E."/>
            <person name="Pelletier E."/>
            <person name="Niang G."/>
            <person name="Scheremetjew M."/>
            <person name="Finn R."/>
            <person name="Kale V."/>
            <person name="Holt S."/>
            <person name="Cochrane G."/>
            <person name="Meng A."/>
            <person name="Brown T."/>
            <person name="Cohen L."/>
        </authorList>
    </citation>
    <scope>NUCLEOTIDE SEQUENCE</scope>
    <source>
        <strain evidence="4">CCCM811</strain>
    </source>
</reference>
<proteinExistence type="predicted"/>
<feature type="domain" description="PNPLA" evidence="3">
    <location>
        <begin position="96"/>
        <end position="266"/>
    </location>
</feature>
<dbReference type="InterPro" id="IPR002641">
    <property type="entry name" value="PNPLA_dom"/>
</dbReference>
<dbReference type="GO" id="GO:0019433">
    <property type="term" value="P:triglyceride catabolic process"/>
    <property type="evidence" value="ECO:0007669"/>
    <property type="project" value="TreeGrafter"/>
</dbReference>
<feature type="active site" description="Proton acceptor" evidence="2">
    <location>
        <position position="248"/>
    </location>
</feature>
<protein>
    <recommendedName>
        <fullName evidence="3">PNPLA domain-containing protein</fullName>
    </recommendedName>
</protein>
<dbReference type="Pfam" id="PF01734">
    <property type="entry name" value="Patatin"/>
    <property type="match status" value="1"/>
</dbReference>
<comment type="caution">
    <text evidence="2">Lacks conserved residue(s) required for the propagation of feature annotation.</text>
</comment>
<sequence length="344" mass="38276">MAPYAQRRAASPMASRLRNQRAATLWLLSALSAVPGPDPGMAGIEAATGGASRWRLPKLWSRRRAVVSTPEKLQPLQEPMDTSAVSLPLDDAEAIVSCAGAGIFVFWQLGALKYISTHFDLSNVTLHGGSAGAVLSTFIASGVDLNHAVRVSYDIGMEARVWDKWNHFGLFGPLIRQWLEILLPPDAHIRCTNRIRILLTRVPGFRQQYVSQFASREELIDAVMASVHVPFFLNWKPLKSFRGAYYMDGTLDDFVSGENSPILGCNGKAFIVDYYEDPKLTFNRLDFLRLKTHKQVLHLVAYGHRYARDLDMNGGLDPCLKDLRVVPSGETARTQTHVRSEVKA</sequence>
<keyword evidence="1 2" id="KW-0443">Lipid metabolism</keyword>
<gene>
    <name evidence="4" type="ORF">LGLO00237_LOCUS17026</name>
</gene>
<keyword evidence="2" id="KW-0378">Hydrolase</keyword>
<dbReference type="GO" id="GO:0016020">
    <property type="term" value="C:membrane"/>
    <property type="evidence" value="ECO:0007669"/>
    <property type="project" value="TreeGrafter"/>
</dbReference>
<accession>A0A7S3YXY6</accession>
<dbReference type="SUPFAM" id="SSF52151">
    <property type="entry name" value="FabD/lysophospholipase-like"/>
    <property type="match status" value="1"/>
</dbReference>
<evidence type="ECO:0000256" key="2">
    <source>
        <dbReference type="PROSITE-ProRule" id="PRU01161"/>
    </source>
</evidence>
<name>A0A7S3YXY6_9EUKA</name>
<evidence type="ECO:0000259" key="3">
    <source>
        <dbReference type="PROSITE" id="PS51635"/>
    </source>
</evidence>
<feature type="active site" description="Nucleophile" evidence="2">
    <location>
        <position position="130"/>
    </location>
</feature>
<dbReference type="InterPro" id="IPR033562">
    <property type="entry name" value="PLPL"/>
</dbReference>